<dbReference type="EMBL" id="JACGWN010000005">
    <property type="protein sequence ID" value="KAL0449046.1"/>
    <property type="molecule type" value="Genomic_DNA"/>
</dbReference>
<organism evidence="2">
    <name type="scientific">Sesamum latifolium</name>
    <dbReference type="NCBI Taxonomy" id="2727402"/>
    <lineage>
        <taxon>Eukaryota</taxon>
        <taxon>Viridiplantae</taxon>
        <taxon>Streptophyta</taxon>
        <taxon>Embryophyta</taxon>
        <taxon>Tracheophyta</taxon>
        <taxon>Spermatophyta</taxon>
        <taxon>Magnoliopsida</taxon>
        <taxon>eudicotyledons</taxon>
        <taxon>Gunneridae</taxon>
        <taxon>Pentapetalae</taxon>
        <taxon>asterids</taxon>
        <taxon>lamiids</taxon>
        <taxon>Lamiales</taxon>
        <taxon>Pedaliaceae</taxon>
        <taxon>Sesamum</taxon>
    </lineage>
</organism>
<comment type="caution">
    <text evidence="2">The sequence shown here is derived from an EMBL/GenBank/DDBJ whole genome shotgun (WGS) entry which is preliminary data.</text>
</comment>
<accession>A0AAW2X628</accession>
<protein>
    <recommendedName>
        <fullName evidence="1">Endonuclease/exonuclease/phosphatase domain-containing protein</fullName>
    </recommendedName>
</protein>
<reference evidence="2" key="2">
    <citation type="journal article" date="2024" name="Plant">
        <title>Genomic evolution and insights into agronomic trait innovations of Sesamum species.</title>
        <authorList>
            <person name="Miao H."/>
            <person name="Wang L."/>
            <person name="Qu L."/>
            <person name="Liu H."/>
            <person name="Sun Y."/>
            <person name="Le M."/>
            <person name="Wang Q."/>
            <person name="Wei S."/>
            <person name="Zheng Y."/>
            <person name="Lin W."/>
            <person name="Duan Y."/>
            <person name="Cao H."/>
            <person name="Xiong S."/>
            <person name="Wang X."/>
            <person name="Wei L."/>
            <person name="Li C."/>
            <person name="Ma Q."/>
            <person name="Ju M."/>
            <person name="Zhao R."/>
            <person name="Li G."/>
            <person name="Mu C."/>
            <person name="Tian Q."/>
            <person name="Mei H."/>
            <person name="Zhang T."/>
            <person name="Gao T."/>
            <person name="Zhang H."/>
        </authorList>
    </citation>
    <scope>NUCLEOTIDE SEQUENCE</scope>
    <source>
        <strain evidence="2">KEN1</strain>
    </source>
</reference>
<name>A0AAW2X628_9LAMI</name>
<dbReference type="Pfam" id="PF03372">
    <property type="entry name" value="Exo_endo_phos"/>
    <property type="match status" value="1"/>
</dbReference>
<dbReference type="InterPro" id="IPR005135">
    <property type="entry name" value="Endo/exonuclease/phosphatase"/>
</dbReference>
<dbReference type="AlphaFoldDB" id="A0AAW2X628"/>
<reference evidence="2" key="1">
    <citation type="submission" date="2020-06" db="EMBL/GenBank/DDBJ databases">
        <authorList>
            <person name="Li T."/>
            <person name="Hu X."/>
            <person name="Zhang T."/>
            <person name="Song X."/>
            <person name="Zhang H."/>
            <person name="Dai N."/>
            <person name="Sheng W."/>
            <person name="Hou X."/>
            <person name="Wei L."/>
        </authorList>
    </citation>
    <scope>NUCLEOTIDE SEQUENCE</scope>
    <source>
        <strain evidence="2">KEN1</strain>
        <tissue evidence="2">Leaf</tissue>
    </source>
</reference>
<gene>
    <name evidence="2" type="ORF">Slati_1461000</name>
</gene>
<feature type="domain" description="Endonuclease/exonuclease/phosphatase" evidence="1">
    <location>
        <begin position="2"/>
        <end position="130"/>
    </location>
</feature>
<proteinExistence type="predicted"/>
<evidence type="ECO:0000313" key="2">
    <source>
        <dbReference type="EMBL" id="KAL0449046.1"/>
    </source>
</evidence>
<dbReference type="PANTHER" id="PTHR35218">
    <property type="entry name" value="RNASE H DOMAIN-CONTAINING PROTEIN"/>
    <property type="match status" value="1"/>
</dbReference>
<dbReference type="SUPFAM" id="SSF56219">
    <property type="entry name" value="DNase I-like"/>
    <property type="match status" value="1"/>
</dbReference>
<dbReference type="GO" id="GO:0003824">
    <property type="term" value="F:catalytic activity"/>
    <property type="evidence" value="ECO:0007669"/>
    <property type="project" value="InterPro"/>
</dbReference>
<dbReference type="Gene3D" id="3.60.10.10">
    <property type="entry name" value="Endonuclease/exonuclease/phosphatase"/>
    <property type="match status" value="1"/>
</dbReference>
<sequence>MEIVRLHRPGLVFISETKCKARRCDRIKESLNYHGLGVDSVGKGRELLLLWRKDIDVWLQSFSAHHIDVTVKSDDCPARWRFTNFYGYSELAKRKEGWDLLRRLSQTFVRPWLCAGDFNEVLAQHEKQGAFHVLNSKLGTFATICKIVGFKTLDTKNPHMVRARLDRACGDQQWGALFPMAACLPRTFLAQTMRLFGCL</sequence>
<evidence type="ECO:0000259" key="1">
    <source>
        <dbReference type="Pfam" id="PF03372"/>
    </source>
</evidence>
<dbReference type="PANTHER" id="PTHR35218:SF9">
    <property type="entry name" value="ENDONUCLEASE_EXONUCLEASE_PHOSPHATASE DOMAIN-CONTAINING PROTEIN"/>
    <property type="match status" value="1"/>
</dbReference>
<dbReference type="InterPro" id="IPR036691">
    <property type="entry name" value="Endo/exonu/phosph_ase_sf"/>
</dbReference>